<accession>A0ABR8S523</accession>
<keyword evidence="2" id="KW-1185">Reference proteome</keyword>
<gene>
    <name evidence="1" type="ORF">H9651_12945</name>
</gene>
<comment type="caution">
    <text evidence="1">The sequence shown here is derived from an EMBL/GenBank/DDBJ whole genome shotgun (WGS) entry which is preliminary data.</text>
</comment>
<dbReference type="Pfam" id="PF20102">
    <property type="entry name" value="DUF6492"/>
    <property type="match status" value="1"/>
</dbReference>
<proteinExistence type="predicted"/>
<evidence type="ECO:0000313" key="1">
    <source>
        <dbReference type="EMBL" id="MBD7958550.1"/>
    </source>
</evidence>
<organism evidence="1 2">
    <name type="scientific">Microbacterium pullorum</name>
    <dbReference type="NCBI Taxonomy" id="2762236"/>
    <lineage>
        <taxon>Bacteria</taxon>
        <taxon>Bacillati</taxon>
        <taxon>Actinomycetota</taxon>
        <taxon>Actinomycetes</taxon>
        <taxon>Micrococcales</taxon>
        <taxon>Microbacteriaceae</taxon>
        <taxon>Microbacterium</taxon>
    </lineage>
</organism>
<sequence length="293" mass="32865">MTRQSFEIVTPSYARDFELCRELVRSCRAYGPPGIAHTIVVPPRDLTLFAPLRASGASIITTRSMLPRSFAALPGMNAWVNVRRPFPPVRGWIAQQIIKLATVARSHAGAVLIVDSDIEFVRPFSLETFLVDGRIPLYRLPHAVSDSMPRHILWDDVAHRMLGLAPRSLPTRPDFISWPSLWEPAVVRDLLERVSAVAGVDWPTAIARELHFSEMVLYGVFSEQARPRDEHLVVTEDMHCVSISDERTLDRTELSTLFDRLMPADVAVMVSAKSGTDMETRRAGIAAIARRFD</sequence>
<dbReference type="EMBL" id="JACSQP010000009">
    <property type="protein sequence ID" value="MBD7958550.1"/>
    <property type="molecule type" value="Genomic_DNA"/>
</dbReference>
<evidence type="ECO:0000313" key="2">
    <source>
        <dbReference type="Proteomes" id="UP000648352"/>
    </source>
</evidence>
<reference evidence="1 2" key="1">
    <citation type="submission" date="2020-08" db="EMBL/GenBank/DDBJ databases">
        <title>A Genomic Blueprint of the Chicken Gut Microbiome.</title>
        <authorList>
            <person name="Gilroy R."/>
            <person name="Ravi A."/>
            <person name="Getino M."/>
            <person name="Pursley I."/>
            <person name="Horton D.L."/>
            <person name="Alikhan N.-F."/>
            <person name="Baker D."/>
            <person name="Gharbi K."/>
            <person name="Hall N."/>
            <person name="Watson M."/>
            <person name="Adriaenssens E.M."/>
            <person name="Foster-Nyarko E."/>
            <person name="Jarju S."/>
            <person name="Secka A."/>
            <person name="Antonio M."/>
            <person name="Oren A."/>
            <person name="Chaudhuri R."/>
            <person name="La Ragione R.M."/>
            <person name="Hildebrand F."/>
            <person name="Pallen M.J."/>
        </authorList>
    </citation>
    <scope>NUCLEOTIDE SEQUENCE [LARGE SCALE GENOMIC DNA]</scope>
    <source>
        <strain evidence="1 2">Sa4CUA7</strain>
    </source>
</reference>
<dbReference type="InterPro" id="IPR045499">
    <property type="entry name" value="DUF6492"/>
</dbReference>
<protein>
    <submittedName>
        <fullName evidence="1">Uncharacterized protein</fullName>
    </submittedName>
</protein>
<dbReference type="Proteomes" id="UP000648352">
    <property type="component" value="Unassembled WGS sequence"/>
</dbReference>
<name>A0ABR8S523_9MICO</name>
<dbReference type="RefSeq" id="WP_191719743.1">
    <property type="nucleotide sequence ID" value="NZ_JACSQP010000009.1"/>
</dbReference>